<sequence>MSGTDPVDRAAEVPVGPSDLAAAEAEIARLRRLVGPHEHAYDDLKAELDAAEQAVRAAEAANGELRAEITELRVDLRRARQDQYHLWKLVARPQRLLRALRQSAE</sequence>
<name>A0A4R7I321_9ACTN</name>
<comment type="caution">
    <text evidence="2">The sequence shown here is derived from an EMBL/GenBank/DDBJ whole genome shotgun (WGS) entry which is preliminary data.</text>
</comment>
<evidence type="ECO:0000313" key="2">
    <source>
        <dbReference type="EMBL" id="TDT17299.1"/>
    </source>
</evidence>
<keyword evidence="1" id="KW-0175">Coiled coil</keyword>
<dbReference type="Proteomes" id="UP000294558">
    <property type="component" value="Unassembled WGS sequence"/>
</dbReference>
<organism evidence="2 3">
    <name type="scientific">Ilumatobacter fluminis</name>
    <dbReference type="NCBI Taxonomy" id="467091"/>
    <lineage>
        <taxon>Bacteria</taxon>
        <taxon>Bacillati</taxon>
        <taxon>Actinomycetota</taxon>
        <taxon>Acidimicrobiia</taxon>
        <taxon>Acidimicrobiales</taxon>
        <taxon>Ilumatobacteraceae</taxon>
        <taxon>Ilumatobacter</taxon>
    </lineage>
</organism>
<feature type="coiled-coil region" evidence="1">
    <location>
        <begin position="41"/>
        <end position="82"/>
    </location>
</feature>
<accession>A0A4R7I321</accession>
<dbReference type="EMBL" id="SOAU01000001">
    <property type="protein sequence ID" value="TDT17299.1"/>
    <property type="molecule type" value="Genomic_DNA"/>
</dbReference>
<dbReference type="Gene3D" id="1.10.287.1490">
    <property type="match status" value="1"/>
</dbReference>
<dbReference type="RefSeq" id="WP_133869596.1">
    <property type="nucleotide sequence ID" value="NZ_SOAU01000001.1"/>
</dbReference>
<gene>
    <name evidence="2" type="ORF">BDK89_2907</name>
</gene>
<reference evidence="2 3" key="1">
    <citation type="submission" date="2019-03" db="EMBL/GenBank/DDBJ databases">
        <title>Sequencing the genomes of 1000 actinobacteria strains.</title>
        <authorList>
            <person name="Klenk H.-P."/>
        </authorList>
    </citation>
    <scope>NUCLEOTIDE SEQUENCE [LARGE SCALE GENOMIC DNA]</scope>
    <source>
        <strain evidence="2 3">DSM 18936</strain>
    </source>
</reference>
<dbReference type="AlphaFoldDB" id="A0A4R7I321"/>
<proteinExistence type="predicted"/>
<keyword evidence="3" id="KW-1185">Reference proteome</keyword>
<evidence type="ECO:0000313" key="3">
    <source>
        <dbReference type="Proteomes" id="UP000294558"/>
    </source>
</evidence>
<evidence type="ECO:0000256" key="1">
    <source>
        <dbReference type="SAM" id="Coils"/>
    </source>
</evidence>
<protein>
    <submittedName>
        <fullName evidence="2">Uncharacterized protein</fullName>
    </submittedName>
</protein>